<dbReference type="EMBL" id="ML976162">
    <property type="protein sequence ID" value="KAF1936916.1"/>
    <property type="molecule type" value="Genomic_DNA"/>
</dbReference>
<dbReference type="Proteomes" id="UP000800038">
    <property type="component" value="Unassembled WGS sequence"/>
</dbReference>
<keyword evidence="6" id="KW-0119">Carbohydrate metabolism</keyword>
<dbReference type="GO" id="GO:0008810">
    <property type="term" value="F:cellulase activity"/>
    <property type="evidence" value="ECO:0007669"/>
    <property type="project" value="UniProtKB-EC"/>
</dbReference>
<dbReference type="SUPFAM" id="SSF50685">
    <property type="entry name" value="Barwin-like endoglucanases"/>
    <property type="match status" value="1"/>
</dbReference>
<keyword evidence="4" id="KW-0378">Hydrolase</keyword>
<comment type="catalytic activity">
    <reaction evidence="1">
        <text>Endohydrolysis of (1-&gt;4)-beta-D-glucosidic linkages in cellulose, lichenin and cereal beta-D-glucans.</text>
        <dbReference type="EC" id="3.2.1.4"/>
    </reaction>
</comment>
<proteinExistence type="inferred from homology"/>
<accession>A0A6A5SEI6</accession>
<dbReference type="InterPro" id="IPR000334">
    <property type="entry name" value="Glyco_hydro_45"/>
</dbReference>
<comment type="similarity">
    <text evidence="2">Belongs to the glycosyl hydrolase 45 (cellulase K) family.</text>
</comment>
<keyword evidence="11" id="KW-1185">Reference proteome</keyword>
<evidence type="ECO:0000256" key="6">
    <source>
        <dbReference type="ARBA" id="ARBA00023277"/>
    </source>
</evidence>
<keyword evidence="7" id="KW-0326">Glycosidase</keyword>
<organism evidence="10 11">
    <name type="scientific">Clathrospora elynae</name>
    <dbReference type="NCBI Taxonomy" id="706981"/>
    <lineage>
        <taxon>Eukaryota</taxon>
        <taxon>Fungi</taxon>
        <taxon>Dikarya</taxon>
        <taxon>Ascomycota</taxon>
        <taxon>Pezizomycotina</taxon>
        <taxon>Dothideomycetes</taxon>
        <taxon>Pleosporomycetidae</taxon>
        <taxon>Pleosporales</taxon>
        <taxon>Diademaceae</taxon>
        <taxon>Clathrospora</taxon>
    </lineage>
</organism>
<evidence type="ECO:0000313" key="10">
    <source>
        <dbReference type="EMBL" id="KAF1936916.1"/>
    </source>
</evidence>
<evidence type="ECO:0000256" key="3">
    <source>
        <dbReference type="ARBA" id="ARBA00012601"/>
    </source>
</evidence>
<name>A0A6A5SEI6_9PLEO</name>
<protein>
    <recommendedName>
        <fullName evidence="3">cellulase</fullName>
        <ecNumber evidence="3">3.2.1.4</ecNumber>
    </recommendedName>
</protein>
<dbReference type="AlphaFoldDB" id="A0A6A5SEI6"/>
<reference evidence="10" key="1">
    <citation type="journal article" date="2020" name="Stud. Mycol.">
        <title>101 Dothideomycetes genomes: a test case for predicting lifestyles and emergence of pathogens.</title>
        <authorList>
            <person name="Haridas S."/>
            <person name="Albert R."/>
            <person name="Binder M."/>
            <person name="Bloem J."/>
            <person name="Labutti K."/>
            <person name="Salamov A."/>
            <person name="Andreopoulos B."/>
            <person name="Baker S."/>
            <person name="Barry K."/>
            <person name="Bills G."/>
            <person name="Bluhm B."/>
            <person name="Cannon C."/>
            <person name="Castanera R."/>
            <person name="Culley D."/>
            <person name="Daum C."/>
            <person name="Ezra D."/>
            <person name="Gonzalez J."/>
            <person name="Henrissat B."/>
            <person name="Kuo A."/>
            <person name="Liang C."/>
            <person name="Lipzen A."/>
            <person name="Lutzoni F."/>
            <person name="Magnuson J."/>
            <person name="Mondo S."/>
            <person name="Nolan M."/>
            <person name="Ohm R."/>
            <person name="Pangilinan J."/>
            <person name="Park H.-J."/>
            <person name="Ramirez L."/>
            <person name="Alfaro M."/>
            <person name="Sun H."/>
            <person name="Tritt A."/>
            <person name="Yoshinaga Y."/>
            <person name="Zwiers L.-H."/>
            <person name="Turgeon B."/>
            <person name="Goodwin S."/>
            <person name="Spatafora J."/>
            <person name="Crous P."/>
            <person name="Grigoriev I."/>
        </authorList>
    </citation>
    <scope>NUCLEOTIDE SEQUENCE</scope>
    <source>
        <strain evidence="10">CBS 161.51</strain>
    </source>
</reference>
<sequence>GPDFGGVAHRDDCDALPAALQAVVYWRFDWFRAAYNPAREVGECHMHQSFVVCVLLSWEQ</sequence>
<evidence type="ECO:0000259" key="9">
    <source>
        <dbReference type="Pfam" id="PF02015"/>
    </source>
</evidence>
<gene>
    <name evidence="10" type="ORF">EJ02DRAFT_357981</name>
</gene>
<dbReference type="Pfam" id="PF02015">
    <property type="entry name" value="Glyco_hydro_45"/>
    <property type="match status" value="1"/>
</dbReference>
<keyword evidence="8" id="KW-0624">Polysaccharide degradation</keyword>
<dbReference type="InterPro" id="IPR036908">
    <property type="entry name" value="RlpA-like_sf"/>
</dbReference>
<dbReference type="OrthoDB" id="10035502at2759"/>
<evidence type="ECO:0000256" key="1">
    <source>
        <dbReference type="ARBA" id="ARBA00000966"/>
    </source>
</evidence>
<evidence type="ECO:0000256" key="5">
    <source>
        <dbReference type="ARBA" id="ARBA00023001"/>
    </source>
</evidence>
<dbReference type="Gene3D" id="2.40.40.10">
    <property type="entry name" value="RlpA-like domain"/>
    <property type="match status" value="1"/>
</dbReference>
<evidence type="ECO:0000256" key="7">
    <source>
        <dbReference type="ARBA" id="ARBA00023295"/>
    </source>
</evidence>
<feature type="domain" description="Glycosyl hydrolases family 45 active site" evidence="9">
    <location>
        <begin position="1"/>
        <end position="39"/>
    </location>
</feature>
<evidence type="ECO:0000313" key="11">
    <source>
        <dbReference type="Proteomes" id="UP000800038"/>
    </source>
</evidence>
<evidence type="ECO:0000256" key="2">
    <source>
        <dbReference type="ARBA" id="ARBA00007793"/>
    </source>
</evidence>
<dbReference type="GO" id="GO:0030245">
    <property type="term" value="P:cellulose catabolic process"/>
    <property type="evidence" value="ECO:0007669"/>
    <property type="project" value="UniProtKB-KW"/>
</dbReference>
<evidence type="ECO:0000256" key="8">
    <source>
        <dbReference type="ARBA" id="ARBA00023326"/>
    </source>
</evidence>
<keyword evidence="5" id="KW-0136">Cellulose degradation</keyword>
<dbReference type="EC" id="3.2.1.4" evidence="3"/>
<evidence type="ECO:0000256" key="4">
    <source>
        <dbReference type="ARBA" id="ARBA00022801"/>
    </source>
</evidence>
<feature type="non-terminal residue" evidence="10">
    <location>
        <position position="1"/>
    </location>
</feature>